<organism evidence="1">
    <name type="scientific">freshwater metagenome</name>
    <dbReference type="NCBI Taxonomy" id="449393"/>
    <lineage>
        <taxon>unclassified sequences</taxon>
        <taxon>metagenomes</taxon>
        <taxon>ecological metagenomes</taxon>
    </lineage>
</organism>
<gene>
    <name evidence="1" type="ORF">UFOPK4061_00232</name>
</gene>
<dbReference type="AlphaFoldDB" id="A0A6J7P223"/>
<reference evidence="1" key="1">
    <citation type="submission" date="2020-05" db="EMBL/GenBank/DDBJ databases">
        <authorList>
            <person name="Chiriac C."/>
            <person name="Salcher M."/>
            <person name="Ghai R."/>
            <person name="Kavagutti S V."/>
        </authorList>
    </citation>
    <scope>NUCLEOTIDE SEQUENCE</scope>
</reference>
<protein>
    <submittedName>
        <fullName evidence="1">Unannotated protein</fullName>
    </submittedName>
</protein>
<name>A0A6J7P223_9ZZZZ</name>
<sequence length="33" mass="3407">MPGAGEDDIDAAELGDRGVDGCLNLGLIGHIRR</sequence>
<proteinExistence type="predicted"/>
<evidence type="ECO:0000313" key="1">
    <source>
        <dbReference type="EMBL" id="CAB4999690.1"/>
    </source>
</evidence>
<accession>A0A6J7P223</accession>
<dbReference type="EMBL" id="CAFBPD010000027">
    <property type="protein sequence ID" value="CAB4999690.1"/>
    <property type="molecule type" value="Genomic_DNA"/>
</dbReference>